<dbReference type="FunFam" id="2.60.40.1180:FF:000002">
    <property type="entry name" value="1,4-alpha-glucan branching enzyme GlgB"/>
    <property type="match status" value="1"/>
</dbReference>
<evidence type="ECO:0000256" key="5">
    <source>
        <dbReference type="ARBA" id="ARBA00022600"/>
    </source>
</evidence>
<evidence type="ECO:0000256" key="2">
    <source>
        <dbReference type="ARBA" id="ARBA00002953"/>
    </source>
</evidence>
<dbReference type="InterPro" id="IPR013780">
    <property type="entry name" value="Glyco_hydro_b"/>
</dbReference>
<comment type="function">
    <text evidence="2 10">Catalyzes the formation of the alpha-1,6-glucosidic linkages in glycogen by scission of a 1,4-alpha-linked oligosaccharide from growing alpha-1,4-glucan chains and the subsequent attachment of the oligosaccharide to the alpha-1,6 position.</text>
</comment>
<evidence type="ECO:0000256" key="4">
    <source>
        <dbReference type="ARBA" id="ARBA00009000"/>
    </source>
</evidence>
<dbReference type="InterPro" id="IPR004193">
    <property type="entry name" value="Glyco_hydro_13_N"/>
</dbReference>
<dbReference type="InterPro" id="IPR014756">
    <property type="entry name" value="Ig_E-set"/>
</dbReference>
<dbReference type="GO" id="GO:0005829">
    <property type="term" value="C:cytosol"/>
    <property type="evidence" value="ECO:0007669"/>
    <property type="project" value="TreeGrafter"/>
</dbReference>
<dbReference type="GO" id="GO:0003844">
    <property type="term" value="F:1,4-alpha-glucan branching enzyme activity"/>
    <property type="evidence" value="ECO:0007669"/>
    <property type="project" value="UniProtKB-UniRule"/>
</dbReference>
<dbReference type="NCBIfam" id="NF008967">
    <property type="entry name" value="PRK12313.1"/>
    <property type="match status" value="1"/>
</dbReference>
<evidence type="ECO:0000256" key="9">
    <source>
        <dbReference type="ARBA" id="ARBA00023277"/>
    </source>
</evidence>
<keyword evidence="7 10" id="KW-0808">Transferase</keyword>
<evidence type="ECO:0000313" key="14">
    <source>
        <dbReference type="Proteomes" id="UP000216885"/>
    </source>
</evidence>
<dbReference type="InterPro" id="IPR017853">
    <property type="entry name" value="GH"/>
</dbReference>
<dbReference type="Pfam" id="PF02806">
    <property type="entry name" value="Alpha-amylase_C"/>
    <property type="match status" value="1"/>
</dbReference>
<feature type="active site" description="Nucleophile" evidence="10 11">
    <location>
        <position position="395"/>
    </location>
</feature>
<feature type="active site" description="Proton donor" evidence="10 11">
    <location>
        <position position="448"/>
    </location>
</feature>
<dbReference type="InterPro" id="IPR037439">
    <property type="entry name" value="Branching_enzy"/>
</dbReference>
<dbReference type="GO" id="GO:0004553">
    <property type="term" value="F:hydrolase activity, hydrolyzing O-glycosyl compounds"/>
    <property type="evidence" value="ECO:0007669"/>
    <property type="project" value="InterPro"/>
</dbReference>
<evidence type="ECO:0000256" key="3">
    <source>
        <dbReference type="ARBA" id="ARBA00004964"/>
    </source>
</evidence>
<keyword evidence="5 10" id="KW-0321">Glycogen metabolism</keyword>
<dbReference type="SUPFAM" id="SSF51445">
    <property type="entry name" value="(Trans)glycosidases"/>
    <property type="match status" value="1"/>
</dbReference>
<comment type="similarity">
    <text evidence="4 10">Belongs to the glycosyl hydrolase 13 family. GlgB subfamily.</text>
</comment>
<dbReference type="Pfam" id="PF22019">
    <property type="entry name" value="GlgB_N"/>
    <property type="match status" value="1"/>
</dbReference>
<reference evidence="13 14" key="1">
    <citation type="submission" date="2017-05" db="EMBL/GenBank/DDBJ databases">
        <title>Complete and WGS of Bordetella genogroups.</title>
        <authorList>
            <person name="Spilker T."/>
            <person name="LiPuma J."/>
        </authorList>
    </citation>
    <scope>NUCLEOTIDE SEQUENCE [LARGE SCALE GENOMIC DNA]</scope>
    <source>
        <strain evidence="13 14">AU9919</strain>
    </source>
</reference>
<dbReference type="FunFam" id="3.20.20.80:FF:000003">
    <property type="entry name" value="1,4-alpha-glucan branching enzyme GlgB"/>
    <property type="match status" value="1"/>
</dbReference>
<evidence type="ECO:0000256" key="10">
    <source>
        <dbReference type="HAMAP-Rule" id="MF_00685"/>
    </source>
</evidence>
<dbReference type="PANTHER" id="PTHR43651">
    <property type="entry name" value="1,4-ALPHA-GLUCAN-BRANCHING ENZYME"/>
    <property type="match status" value="1"/>
</dbReference>
<dbReference type="SUPFAM" id="SSF51011">
    <property type="entry name" value="Glycosyl hydrolase domain"/>
    <property type="match status" value="1"/>
</dbReference>
<dbReference type="Proteomes" id="UP000216885">
    <property type="component" value="Unassembled WGS sequence"/>
</dbReference>
<organism evidence="13 14">
    <name type="scientific">Bordetella genomosp. 4</name>
    <dbReference type="NCBI Taxonomy" id="463044"/>
    <lineage>
        <taxon>Bacteria</taxon>
        <taxon>Pseudomonadati</taxon>
        <taxon>Pseudomonadota</taxon>
        <taxon>Betaproteobacteria</taxon>
        <taxon>Burkholderiales</taxon>
        <taxon>Alcaligenaceae</taxon>
        <taxon>Bordetella</taxon>
    </lineage>
</organism>
<dbReference type="RefSeq" id="WP_094837913.1">
    <property type="nucleotide sequence ID" value="NZ_NEVQ01000013.1"/>
</dbReference>
<proteinExistence type="inferred from homology"/>
<dbReference type="CDD" id="cd11322">
    <property type="entry name" value="AmyAc_Glg_BE"/>
    <property type="match status" value="1"/>
</dbReference>
<dbReference type="InterPro" id="IPR054169">
    <property type="entry name" value="GlgB_N"/>
</dbReference>
<dbReference type="GO" id="GO:0005978">
    <property type="term" value="P:glycogen biosynthetic process"/>
    <property type="evidence" value="ECO:0007669"/>
    <property type="project" value="UniProtKB-UniRule"/>
</dbReference>
<evidence type="ECO:0000256" key="11">
    <source>
        <dbReference type="PIRSR" id="PIRSR000463-1"/>
    </source>
</evidence>
<dbReference type="UniPathway" id="UPA00164"/>
<comment type="pathway">
    <text evidence="3 10">Glycan biosynthesis; glycogen biosynthesis.</text>
</comment>
<evidence type="ECO:0000259" key="12">
    <source>
        <dbReference type="SMART" id="SM00642"/>
    </source>
</evidence>
<feature type="domain" description="Glycosyl hydrolase family 13 catalytic" evidence="12">
    <location>
        <begin position="243"/>
        <end position="594"/>
    </location>
</feature>
<dbReference type="GO" id="GO:0043169">
    <property type="term" value="F:cation binding"/>
    <property type="evidence" value="ECO:0007669"/>
    <property type="project" value="InterPro"/>
</dbReference>
<accession>A0A261U253</accession>
<protein>
    <recommendedName>
        <fullName evidence="10">1,4-alpha-glucan branching enzyme GlgB</fullName>
        <ecNumber evidence="10">2.4.1.18</ecNumber>
    </recommendedName>
    <alternativeName>
        <fullName evidence="10">1,4-alpha-D-glucan:1,4-alpha-D-glucan 6-glucosyl-transferase</fullName>
    </alternativeName>
    <alternativeName>
        <fullName evidence="10">Alpha-(1-&gt;4)-glucan branching enzyme</fullName>
    </alternativeName>
    <alternativeName>
        <fullName evidence="10">Glycogen branching enzyme</fullName>
        <shortName evidence="10">BE</shortName>
    </alternativeName>
</protein>
<gene>
    <name evidence="10" type="primary">glgB</name>
    <name evidence="13" type="ORF">CAL20_11375</name>
</gene>
<dbReference type="Gene3D" id="2.60.40.1180">
    <property type="entry name" value="Golgi alpha-mannosidase II"/>
    <property type="match status" value="1"/>
</dbReference>
<evidence type="ECO:0000256" key="7">
    <source>
        <dbReference type="ARBA" id="ARBA00022679"/>
    </source>
</evidence>
<keyword evidence="9 10" id="KW-0119">Carbohydrate metabolism</keyword>
<dbReference type="AlphaFoldDB" id="A0A261U253"/>
<dbReference type="PIRSF" id="PIRSF000463">
    <property type="entry name" value="GlgB"/>
    <property type="match status" value="1"/>
</dbReference>
<evidence type="ECO:0000256" key="8">
    <source>
        <dbReference type="ARBA" id="ARBA00023056"/>
    </source>
</evidence>
<dbReference type="Gene3D" id="3.20.20.80">
    <property type="entry name" value="Glycosidases"/>
    <property type="match status" value="1"/>
</dbReference>
<dbReference type="InterPro" id="IPR013783">
    <property type="entry name" value="Ig-like_fold"/>
</dbReference>
<sequence length="715" mass="80327">MSNDSLSDTDRRALLEGSHSDPFSVLGPHGDILRVLMPGAVGVQAQLADGETIELSGQDGLFHARVPGLRSRGPLGYRLRVRWPDSEEELFDPYAFDSCLSDGTLAAFSQSDWRAVFDMLPRLEECQGVPGLRCSVWAPNARRVSLAGDFNGWDVRRHGMRLRHQAGVWEFFLPHAQPGQRYKFAVLDHQGQLRWKADPLAQQTECPPDTASVITDPQPYEWQDDAWMNARNASPEQPVAIYEVHAGSWSNEKDWDSLSDRLPAYVSAMGFTHVELMPVAEYPFGGSWGYQPLGQFAPTARYGSPAALAKFIDRCHAVGLGVIMDWVPAHFPDDPHGLARFDGTALYEYADPREGYHPDWHSCVYNLGRNEVRAMLLASAHQWLDRFHIDGLRVDAVASMLYRDYSRAPGEWLPNRYGGRENLEAIDFLRALNDSVHAREDGSITVAEESTAWPGVTGSTAGGGLGFDYKWNMGWMNDTLRYMKEDPVHRRYHHRDMTFGLVYAYSEHFILPLSHDEVVHGKGSLLARMPGDHEARIANLRAYFGYMWMHPGKKLLFMGGELAQPHEWHHDHVLDWNLLDQPAHRGVQRLVRALNQFYRNEPVLYRADSDPAGFAWTIGDDADNSVLAFERRSGDAPPLLVICNLTPVARHGYRVGVSRGGNWRERLNTSDAAYGGHLESDGQSWRTEDIPAHGHSHSLSLTLPGLTTLVLKPVD</sequence>
<comment type="caution">
    <text evidence="13">The sequence shown here is derived from an EMBL/GenBank/DDBJ whole genome shotgun (WGS) entry which is preliminary data.</text>
</comment>
<name>A0A261U253_9BORD</name>
<keyword evidence="6 10" id="KW-0328">Glycosyltransferase</keyword>
<dbReference type="EMBL" id="NEVQ01000013">
    <property type="protein sequence ID" value="OZI56044.1"/>
    <property type="molecule type" value="Genomic_DNA"/>
</dbReference>
<evidence type="ECO:0000313" key="13">
    <source>
        <dbReference type="EMBL" id="OZI56044.1"/>
    </source>
</evidence>
<dbReference type="InterPro" id="IPR006407">
    <property type="entry name" value="GlgB"/>
</dbReference>
<dbReference type="EC" id="2.4.1.18" evidence="10"/>
<comment type="subunit">
    <text evidence="10">Monomer.</text>
</comment>
<dbReference type="NCBIfam" id="NF003811">
    <property type="entry name" value="PRK05402.1"/>
    <property type="match status" value="1"/>
</dbReference>
<dbReference type="PANTHER" id="PTHR43651:SF3">
    <property type="entry name" value="1,4-ALPHA-GLUCAN-BRANCHING ENZYME"/>
    <property type="match status" value="1"/>
</dbReference>
<dbReference type="Gene3D" id="2.60.40.10">
    <property type="entry name" value="Immunoglobulins"/>
    <property type="match status" value="1"/>
</dbReference>
<dbReference type="SUPFAM" id="SSF81296">
    <property type="entry name" value="E set domains"/>
    <property type="match status" value="1"/>
</dbReference>
<dbReference type="HAMAP" id="MF_00685">
    <property type="entry name" value="GlgB"/>
    <property type="match status" value="1"/>
</dbReference>
<dbReference type="Pfam" id="PF02922">
    <property type="entry name" value="CBM_48"/>
    <property type="match status" value="1"/>
</dbReference>
<keyword evidence="14" id="KW-1185">Reference proteome</keyword>
<keyword evidence="8 10" id="KW-0320">Glycogen biosynthesis</keyword>
<dbReference type="InterPro" id="IPR006048">
    <property type="entry name" value="A-amylase/branching_C"/>
</dbReference>
<evidence type="ECO:0000256" key="1">
    <source>
        <dbReference type="ARBA" id="ARBA00000826"/>
    </source>
</evidence>
<evidence type="ECO:0000256" key="6">
    <source>
        <dbReference type="ARBA" id="ARBA00022676"/>
    </source>
</evidence>
<dbReference type="CDD" id="cd02855">
    <property type="entry name" value="E_set_GBE_prok_N"/>
    <property type="match status" value="1"/>
</dbReference>
<dbReference type="SMART" id="SM00642">
    <property type="entry name" value="Aamy"/>
    <property type="match status" value="1"/>
</dbReference>
<comment type="catalytic activity">
    <reaction evidence="1 10">
        <text>Transfers a segment of a (1-&gt;4)-alpha-D-glucan chain to a primary hydroxy group in a similar glucan chain.</text>
        <dbReference type="EC" id="2.4.1.18"/>
    </reaction>
</comment>
<dbReference type="NCBIfam" id="TIGR01515">
    <property type="entry name" value="branching_enzym"/>
    <property type="match status" value="1"/>
</dbReference>
<dbReference type="InterPro" id="IPR006047">
    <property type="entry name" value="GH13_cat_dom"/>
</dbReference>
<dbReference type="InterPro" id="IPR044143">
    <property type="entry name" value="GlgB_N_E_set_prok"/>
</dbReference>